<proteinExistence type="predicted"/>
<protein>
    <recommendedName>
        <fullName evidence="5">Nuclear pore complex protein</fullName>
    </recommendedName>
</protein>
<evidence type="ECO:0000259" key="2">
    <source>
        <dbReference type="Pfam" id="PF23354"/>
    </source>
</evidence>
<accession>A0A0T6AXT2</accession>
<dbReference type="GO" id="GO:0005643">
    <property type="term" value="C:nuclear pore"/>
    <property type="evidence" value="ECO:0007669"/>
    <property type="project" value="UniProtKB-ARBA"/>
</dbReference>
<evidence type="ECO:0000313" key="3">
    <source>
        <dbReference type="EMBL" id="KRT80016.1"/>
    </source>
</evidence>
<dbReference type="PANTHER" id="PTHR21286:SF0">
    <property type="entry name" value="NUCLEAR PORE COMPLEX PROTEIN NUP160"/>
    <property type="match status" value="1"/>
</dbReference>
<feature type="domain" description="NUP160 middle TPR" evidence="2">
    <location>
        <begin position="1"/>
        <end position="115"/>
    </location>
</feature>
<feature type="domain" description="NUP160 C-terminal TPR" evidence="1">
    <location>
        <begin position="162"/>
        <end position="416"/>
    </location>
</feature>
<dbReference type="PANTHER" id="PTHR21286">
    <property type="entry name" value="NUCLEAR PORE COMPLEX PROTEIN NUP160"/>
    <property type="match status" value="1"/>
</dbReference>
<dbReference type="Pfam" id="PF23354">
    <property type="entry name" value="TPR_NUP160_120_M"/>
    <property type="match status" value="1"/>
</dbReference>
<dbReference type="AlphaFoldDB" id="A0A0T6AXT2"/>
<dbReference type="InterPro" id="IPR056535">
    <property type="entry name" value="TPR_NUP160_M"/>
</dbReference>
<dbReference type="EMBL" id="LJIG01022543">
    <property type="protein sequence ID" value="KRT80016.1"/>
    <property type="molecule type" value="Genomic_DNA"/>
</dbReference>
<dbReference type="Proteomes" id="UP000051574">
    <property type="component" value="Unassembled WGS sequence"/>
</dbReference>
<name>A0A0T6AXT2_9SCAR</name>
<comment type="caution">
    <text evidence="3">The sequence shown here is derived from an EMBL/GenBank/DDBJ whole genome shotgun (WGS) entry which is preliminary data.</text>
</comment>
<sequence length="420" mass="48816">MHSNPDKERKKDNLRELVKTLLDKRDLDTLMSFTYADMQELFCSILFMRARATDAIDNMYYDFLYSYQINRGAPFFRLAGSVMYEQAFRLSQYGTLEALEKQVKCYLASVNAFSLCDPKFTWVIKPFDVEIEEEVIELPREAGSDAEPEVIKLKKQLEVIDLVAIKKELALAIARLKLAKFDKKFITNFMTSPIELIMYLACAGIYKCALSLCTTFDVPYEPVFEIFTQQCLHTTTRDEAITWNWLVENDLHDLPIIGNSAIDVAWQLLQTLLFQYEEEHMTVLHRVVVEKMLNLGAFIPYWLSSSYKKRNASELLRLYYYNGYLNEAAQLACENILAVLNYGGEYFGYEKPLLPEVSPFCLPVNVIDSLLEELDVQNQYDVNRPLEKEYKQLKELFLKYIETSARISNEVCRTKMSGIY</sequence>
<dbReference type="OrthoDB" id="67716at2759"/>
<evidence type="ECO:0000313" key="4">
    <source>
        <dbReference type="Proteomes" id="UP000051574"/>
    </source>
</evidence>
<evidence type="ECO:0000259" key="1">
    <source>
        <dbReference type="Pfam" id="PF23347"/>
    </source>
</evidence>
<dbReference type="Pfam" id="PF23347">
    <property type="entry name" value="TPR_Nup160_C"/>
    <property type="match status" value="1"/>
</dbReference>
<evidence type="ECO:0008006" key="5">
    <source>
        <dbReference type="Google" id="ProtNLM"/>
    </source>
</evidence>
<keyword evidence="4" id="KW-1185">Reference proteome</keyword>
<dbReference type="InterPro" id="IPR021717">
    <property type="entry name" value="Nucleoporin_Nup160"/>
</dbReference>
<dbReference type="GO" id="GO:0017056">
    <property type="term" value="F:structural constituent of nuclear pore"/>
    <property type="evidence" value="ECO:0007669"/>
    <property type="project" value="TreeGrafter"/>
</dbReference>
<gene>
    <name evidence="3" type="ORF">AMK59_7418</name>
</gene>
<dbReference type="InterPro" id="IPR056536">
    <property type="entry name" value="TPR_NUP160_C"/>
</dbReference>
<reference evidence="3 4" key="1">
    <citation type="submission" date="2015-09" db="EMBL/GenBank/DDBJ databases">
        <title>Draft genome of the scarab beetle Oryctes borbonicus.</title>
        <authorList>
            <person name="Meyer J.M."/>
            <person name="Markov G.V."/>
            <person name="Baskaran P."/>
            <person name="Herrmann M."/>
            <person name="Sommer R.J."/>
            <person name="Roedelsperger C."/>
        </authorList>
    </citation>
    <scope>NUCLEOTIDE SEQUENCE [LARGE SCALE GENOMIC DNA]</scope>
    <source>
        <strain evidence="3">OB123</strain>
        <tissue evidence="3">Whole animal</tissue>
    </source>
</reference>
<organism evidence="3 4">
    <name type="scientific">Oryctes borbonicus</name>
    <dbReference type="NCBI Taxonomy" id="1629725"/>
    <lineage>
        <taxon>Eukaryota</taxon>
        <taxon>Metazoa</taxon>
        <taxon>Ecdysozoa</taxon>
        <taxon>Arthropoda</taxon>
        <taxon>Hexapoda</taxon>
        <taxon>Insecta</taxon>
        <taxon>Pterygota</taxon>
        <taxon>Neoptera</taxon>
        <taxon>Endopterygota</taxon>
        <taxon>Coleoptera</taxon>
        <taxon>Polyphaga</taxon>
        <taxon>Scarabaeiformia</taxon>
        <taxon>Scarabaeidae</taxon>
        <taxon>Dynastinae</taxon>
        <taxon>Oryctes</taxon>
    </lineage>
</organism>